<dbReference type="EMBL" id="AVOT02107584">
    <property type="protein sequence ID" value="MBW0580455.1"/>
    <property type="molecule type" value="Genomic_DNA"/>
</dbReference>
<keyword evidence="2" id="KW-1185">Reference proteome</keyword>
<evidence type="ECO:0000313" key="1">
    <source>
        <dbReference type="EMBL" id="MBW0580455.1"/>
    </source>
</evidence>
<gene>
    <name evidence="1" type="ORF">O181_120170</name>
</gene>
<dbReference type="Proteomes" id="UP000765509">
    <property type="component" value="Unassembled WGS sequence"/>
</dbReference>
<sequence length="83" mass="9753">MALVSTAEEPYKIISYCKNGKHNNKCNTNKKEECWIENPALRPIRNEKKRRFKRQSTHISIAEASLTNHENNNIERNQLKEIS</sequence>
<comment type="caution">
    <text evidence="1">The sequence shown here is derived from an EMBL/GenBank/DDBJ whole genome shotgun (WGS) entry which is preliminary data.</text>
</comment>
<name>A0A9Q3KFA4_9BASI</name>
<reference evidence="1" key="1">
    <citation type="submission" date="2021-03" db="EMBL/GenBank/DDBJ databases">
        <title>Draft genome sequence of rust myrtle Austropuccinia psidii MF-1, a brazilian biotype.</title>
        <authorList>
            <person name="Quecine M.C."/>
            <person name="Pachon D.M.R."/>
            <person name="Bonatelli M.L."/>
            <person name="Correr F.H."/>
            <person name="Franceschini L.M."/>
            <person name="Leite T.F."/>
            <person name="Margarido G.R.A."/>
            <person name="Almeida C.A."/>
            <person name="Ferrarezi J.A."/>
            <person name="Labate C.A."/>
        </authorList>
    </citation>
    <scope>NUCLEOTIDE SEQUENCE</scope>
    <source>
        <strain evidence="1">MF-1</strain>
    </source>
</reference>
<evidence type="ECO:0000313" key="2">
    <source>
        <dbReference type="Proteomes" id="UP000765509"/>
    </source>
</evidence>
<dbReference type="AlphaFoldDB" id="A0A9Q3KFA4"/>
<organism evidence="1 2">
    <name type="scientific">Austropuccinia psidii MF-1</name>
    <dbReference type="NCBI Taxonomy" id="1389203"/>
    <lineage>
        <taxon>Eukaryota</taxon>
        <taxon>Fungi</taxon>
        <taxon>Dikarya</taxon>
        <taxon>Basidiomycota</taxon>
        <taxon>Pucciniomycotina</taxon>
        <taxon>Pucciniomycetes</taxon>
        <taxon>Pucciniales</taxon>
        <taxon>Sphaerophragmiaceae</taxon>
        <taxon>Austropuccinia</taxon>
    </lineage>
</organism>
<accession>A0A9Q3KFA4</accession>
<proteinExistence type="predicted"/>
<protein>
    <submittedName>
        <fullName evidence="1">Uncharacterized protein</fullName>
    </submittedName>
</protein>